<keyword evidence="2 3" id="KW-0732">Signal</keyword>
<dbReference type="STRING" id="1348657.M622_10870"/>
<accession>T0AV95</accession>
<sequence>MKLRNTLLAAIGLAFAATAAHAELKVGVVLSATGPAASLGIPEKNSIALLPTTIGGESVSYIVLDDASDTTTAVKNARKLVDEEKVDVIIGSTTSPASLAMIDVAAETQTPMISMAASARIVSPMDDKKRWIFKTPQNDLQMASAIIAHMTANKVKKVSFIGFANAYGEGWYEQFKKQADAQGIEIAANERFNPADTSVTGQALKLMSAKPDAIFIAGSGTPAALPQKALRERGYKGPIYQTHGVANNDFLRICGKDCEGTLLPVGPLQMARSLPDSNPVKASALVYVEKYEAAHGEGSISSFGGYAWDAGVLLQAAVPTALKAAKPGTPEFRAELRNALEGVKEAAGATGIYTMSAEDHLGLDERSRVMIEIRNGEWSLLK</sequence>
<feature type="domain" description="Leucine-binding protein" evidence="4">
    <location>
        <begin position="24"/>
        <end position="361"/>
    </location>
</feature>
<dbReference type="SUPFAM" id="SSF53822">
    <property type="entry name" value="Periplasmic binding protein-like I"/>
    <property type="match status" value="1"/>
</dbReference>
<name>T0AV95_9RHOO</name>
<evidence type="ECO:0000313" key="6">
    <source>
        <dbReference type="Proteomes" id="UP000015455"/>
    </source>
</evidence>
<dbReference type="InterPro" id="IPR028082">
    <property type="entry name" value="Peripla_BP_I"/>
</dbReference>
<dbReference type="Pfam" id="PF13458">
    <property type="entry name" value="Peripla_BP_6"/>
    <property type="match status" value="1"/>
</dbReference>
<dbReference type="EMBL" id="ATJV01000035">
    <property type="protein sequence ID" value="EPZ16799.1"/>
    <property type="molecule type" value="Genomic_DNA"/>
</dbReference>
<protein>
    <submittedName>
        <fullName evidence="5">Branched-chain amino acid ABC transporter substrate-binding protein</fullName>
    </submittedName>
</protein>
<feature type="signal peptide" evidence="3">
    <location>
        <begin position="1"/>
        <end position="22"/>
    </location>
</feature>
<dbReference type="Proteomes" id="UP000015455">
    <property type="component" value="Unassembled WGS sequence"/>
</dbReference>
<gene>
    <name evidence="5" type="ORF">M622_10870</name>
</gene>
<reference evidence="5 6" key="1">
    <citation type="submission" date="2013-06" db="EMBL/GenBank/DDBJ databases">
        <title>Draft genome sequence of Thauera terpenica.</title>
        <authorList>
            <person name="Liu B."/>
            <person name="Frostegard A.H."/>
            <person name="Shapleigh J.P."/>
        </authorList>
    </citation>
    <scope>NUCLEOTIDE SEQUENCE [LARGE SCALE GENOMIC DNA]</scope>
    <source>
        <strain evidence="5 6">58Eu</strain>
    </source>
</reference>
<dbReference type="InterPro" id="IPR028081">
    <property type="entry name" value="Leu-bd"/>
</dbReference>
<evidence type="ECO:0000256" key="1">
    <source>
        <dbReference type="ARBA" id="ARBA00010062"/>
    </source>
</evidence>
<proteinExistence type="inferred from homology"/>
<dbReference type="Gene3D" id="3.40.50.2300">
    <property type="match status" value="2"/>
</dbReference>
<dbReference type="AlphaFoldDB" id="T0AV95"/>
<dbReference type="InterPro" id="IPR051010">
    <property type="entry name" value="BCAA_transport"/>
</dbReference>
<dbReference type="eggNOG" id="COG0683">
    <property type="taxonomic scope" value="Bacteria"/>
</dbReference>
<organism evidence="5 6">
    <name type="scientific">Thauera terpenica 58Eu</name>
    <dbReference type="NCBI Taxonomy" id="1348657"/>
    <lineage>
        <taxon>Bacteria</taxon>
        <taxon>Pseudomonadati</taxon>
        <taxon>Pseudomonadota</taxon>
        <taxon>Betaproteobacteria</taxon>
        <taxon>Rhodocyclales</taxon>
        <taxon>Zoogloeaceae</taxon>
        <taxon>Thauera</taxon>
    </lineage>
</organism>
<dbReference type="OrthoDB" id="5290698at2"/>
<evidence type="ECO:0000259" key="4">
    <source>
        <dbReference type="Pfam" id="PF13458"/>
    </source>
</evidence>
<dbReference type="PANTHER" id="PTHR30483">
    <property type="entry name" value="LEUCINE-SPECIFIC-BINDING PROTEIN"/>
    <property type="match status" value="1"/>
</dbReference>
<evidence type="ECO:0000256" key="2">
    <source>
        <dbReference type="ARBA" id="ARBA00022729"/>
    </source>
</evidence>
<comment type="caution">
    <text evidence="5">The sequence shown here is derived from an EMBL/GenBank/DDBJ whole genome shotgun (WGS) entry which is preliminary data.</text>
</comment>
<comment type="similarity">
    <text evidence="1">Belongs to the leucine-binding protein family.</text>
</comment>
<dbReference type="PANTHER" id="PTHR30483:SF38">
    <property type="entry name" value="BLR7848 PROTEIN"/>
    <property type="match status" value="1"/>
</dbReference>
<evidence type="ECO:0000313" key="5">
    <source>
        <dbReference type="EMBL" id="EPZ16799.1"/>
    </source>
</evidence>
<feature type="chain" id="PRO_5004561880" evidence="3">
    <location>
        <begin position="23"/>
        <end position="382"/>
    </location>
</feature>
<evidence type="ECO:0000256" key="3">
    <source>
        <dbReference type="SAM" id="SignalP"/>
    </source>
</evidence>
<keyword evidence="6" id="KW-1185">Reference proteome</keyword>
<dbReference type="CDD" id="cd06333">
    <property type="entry name" value="PBP1_ABC_RPA1789-like"/>
    <property type="match status" value="1"/>
</dbReference>
<dbReference type="RefSeq" id="WP_021248160.1">
    <property type="nucleotide sequence ID" value="NZ_ATJV01000035.1"/>
</dbReference>
<dbReference type="PATRIC" id="fig|1348657.5.peg.713"/>